<dbReference type="FunFam" id="3.40.50.720:FF:000009">
    <property type="entry name" value="Fatty oxidation complex, alpha subunit"/>
    <property type="match status" value="1"/>
</dbReference>
<evidence type="ECO:0000313" key="9">
    <source>
        <dbReference type="Proteomes" id="UP000523614"/>
    </source>
</evidence>
<dbReference type="Pfam" id="PF00725">
    <property type="entry name" value="3HCDH"/>
    <property type="match status" value="1"/>
</dbReference>
<evidence type="ECO:0000259" key="6">
    <source>
        <dbReference type="Pfam" id="PF00725"/>
    </source>
</evidence>
<dbReference type="GO" id="GO:0006631">
    <property type="term" value="P:fatty acid metabolic process"/>
    <property type="evidence" value="ECO:0007669"/>
    <property type="project" value="InterPro"/>
</dbReference>
<evidence type="ECO:0000256" key="2">
    <source>
        <dbReference type="ARBA" id="ARBA00009463"/>
    </source>
</evidence>
<accession>A0A847HCF1</accession>
<dbReference type="GO" id="GO:0016616">
    <property type="term" value="F:oxidoreductase activity, acting on the CH-OH group of donors, NAD or NADP as acceptor"/>
    <property type="evidence" value="ECO:0007669"/>
    <property type="project" value="InterPro"/>
</dbReference>
<dbReference type="SUPFAM" id="SSF48179">
    <property type="entry name" value="6-phosphogluconate dehydrogenase C-terminal domain-like"/>
    <property type="match status" value="1"/>
</dbReference>
<feature type="site" description="Important for catalytic activity" evidence="4">
    <location>
        <position position="142"/>
    </location>
</feature>
<dbReference type="EMBL" id="JAAYYP010000336">
    <property type="protein sequence ID" value="NLF91531.1"/>
    <property type="molecule type" value="Genomic_DNA"/>
</dbReference>
<feature type="binding site" evidence="5">
    <location>
        <position position="94"/>
    </location>
    <ligand>
        <name>NAD(+)</name>
        <dbReference type="ChEBI" id="CHEBI:57540"/>
    </ligand>
</feature>
<feature type="binding site" evidence="5">
    <location>
        <position position="121"/>
    </location>
    <ligand>
        <name>NAD(+)</name>
        <dbReference type="ChEBI" id="CHEBI:57540"/>
    </ligand>
</feature>
<dbReference type="AlphaFoldDB" id="A0A847HCF1"/>
<evidence type="ECO:0000256" key="4">
    <source>
        <dbReference type="PIRSR" id="PIRSR000105-1"/>
    </source>
</evidence>
<feature type="binding site" evidence="5">
    <location>
        <begin position="11"/>
        <end position="16"/>
    </location>
    <ligand>
        <name>NAD(+)</name>
        <dbReference type="ChEBI" id="CHEBI:57540"/>
    </ligand>
</feature>
<gene>
    <name evidence="8" type="ORF">GX570_09345</name>
</gene>
<dbReference type="PIRSF" id="PIRSF000105">
    <property type="entry name" value="HCDH"/>
    <property type="match status" value="1"/>
</dbReference>
<reference evidence="8 9" key="1">
    <citation type="journal article" date="2020" name="Biotechnol. Biofuels">
        <title>New insights from the biogas microbiome by comprehensive genome-resolved metagenomics of nearly 1600 species originating from multiple anaerobic digesters.</title>
        <authorList>
            <person name="Campanaro S."/>
            <person name="Treu L."/>
            <person name="Rodriguez-R L.M."/>
            <person name="Kovalovszki A."/>
            <person name="Ziels R.M."/>
            <person name="Maus I."/>
            <person name="Zhu X."/>
            <person name="Kougias P.G."/>
            <person name="Basile A."/>
            <person name="Luo G."/>
            <person name="Schluter A."/>
            <person name="Konstantinidis K.T."/>
            <person name="Angelidaki I."/>
        </authorList>
    </citation>
    <scope>NUCLEOTIDE SEQUENCE [LARGE SCALE GENOMIC DNA]</scope>
    <source>
        <strain evidence="8">AS06rmzACSIP_235</strain>
    </source>
</reference>
<dbReference type="SUPFAM" id="SSF51735">
    <property type="entry name" value="NAD(P)-binding Rossmann-fold domains"/>
    <property type="match status" value="1"/>
</dbReference>
<dbReference type="Proteomes" id="UP000523614">
    <property type="component" value="Unassembled WGS sequence"/>
</dbReference>
<dbReference type="InterPro" id="IPR022694">
    <property type="entry name" value="3-OHacyl-CoA_DH"/>
</dbReference>
<feature type="domain" description="3-hydroxyacyl-CoA dehydrogenase NAD binding" evidence="7">
    <location>
        <begin position="6"/>
        <end position="185"/>
    </location>
</feature>
<protein>
    <submittedName>
        <fullName evidence="8">3-hydroxyacyl-CoA dehydrogenase family protein</fullName>
    </submittedName>
</protein>
<dbReference type="Gene3D" id="3.40.50.720">
    <property type="entry name" value="NAD(P)-binding Rossmann-like Domain"/>
    <property type="match status" value="1"/>
</dbReference>
<comment type="caution">
    <text evidence="8">The sequence shown here is derived from an EMBL/GenBank/DDBJ whole genome shotgun (WGS) entry which is preliminary data.</text>
</comment>
<dbReference type="PANTHER" id="PTHR48075">
    <property type="entry name" value="3-HYDROXYACYL-COA DEHYDROGENASE FAMILY PROTEIN"/>
    <property type="match status" value="1"/>
</dbReference>
<organism evidence="8 9">
    <name type="scientific">Corynebacterium marinum</name>
    <dbReference type="NCBI Taxonomy" id="349751"/>
    <lineage>
        <taxon>Bacteria</taxon>
        <taxon>Bacillati</taxon>
        <taxon>Actinomycetota</taxon>
        <taxon>Actinomycetes</taxon>
        <taxon>Mycobacteriales</taxon>
        <taxon>Corynebacteriaceae</taxon>
        <taxon>Corynebacterium</taxon>
    </lineage>
</organism>
<dbReference type="InterPro" id="IPR013328">
    <property type="entry name" value="6PGD_dom2"/>
</dbReference>
<dbReference type="InterPro" id="IPR036291">
    <property type="entry name" value="NAD(P)-bd_dom_sf"/>
</dbReference>
<feature type="binding site" evidence="5">
    <location>
        <position position="277"/>
    </location>
    <ligand>
        <name>NAD(+)</name>
        <dbReference type="ChEBI" id="CHEBI:57540"/>
    </ligand>
</feature>
<keyword evidence="3" id="KW-0560">Oxidoreductase</keyword>
<proteinExistence type="inferred from homology"/>
<dbReference type="InterPro" id="IPR008927">
    <property type="entry name" value="6-PGluconate_DH-like_C_sf"/>
</dbReference>
<dbReference type="Pfam" id="PF02737">
    <property type="entry name" value="3HCDH_N"/>
    <property type="match status" value="1"/>
</dbReference>
<name>A0A847HCF1_9CORY</name>
<feature type="binding site" evidence="5">
    <location>
        <position position="34"/>
    </location>
    <ligand>
        <name>NAD(+)</name>
        <dbReference type="ChEBI" id="CHEBI:57540"/>
    </ligand>
</feature>
<evidence type="ECO:0000313" key="8">
    <source>
        <dbReference type="EMBL" id="NLF91531.1"/>
    </source>
</evidence>
<evidence type="ECO:0000256" key="3">
    <source>
        <dbReference type="ARBA" id="ARBA00023002"/>
    </source>
</evidence>
<evidence type="ECO:0000256" key="5">
    <source>
        <dbReference type="PIRSR" id="PIRSR000105-2"/>
    </source>
</evidence>
<dbReference type="Gene3D" id="1.10.1040.10">
    <property type="entry name" value="N-(1-d-carboxylethyl)-l-norvaline Dehydrogenase, domain 2"/>
    <property type="match status" value="1"/>
</dbReference>
<dbReference type="InterPro" id="IPR006176">
    <property type="entry name" value="3-OHacyl-CoA_DH_NAD-bd"/>
</dbReference>
<comment type="similarity">
    <text evidence="2">Belongs to the 3-hydroxyacyl-CoA dehydrogenase family.</text>
</comment>
<feature type="binding site" evidence="5">
    <location>
        <position position="145"/>
    </location>
    <ligand>
        <name>NAD(+)</name>
        <dbReference type="ChEBI" id="CHEBI:57540"/>
    </ligand>
</feature>
<keyword evidence="5" id="KW-0520">NAD</keyword>
<dbReference type="GO" id="GO:0070403">
    <property type="term" value="F:NAD+ binding"/>
    <property type="evidence" value="ECO:0007669"/>
    <property type="project" value="InterPro"/>
</dbReference>
<dbReference type="InterPro" id="IPR006108">
    <property type="entry name" value="3HC_DH_C"/>
</dbReference>
<feature type="binding site" evidence="5">
    <location>
        <position position="99"/>
    </location>
    <ligand>
        <name>NAD(+)</name>
        <dbReference type="ChEBI" id="CHEBI:57540"/>
    </ligand>
</feature>
<sequence length="287" mass="31121">MTEVKKIAVIGSGAMGRQIGMVAALGGFDAVVQDISADAVAQAEQAMKEWVDGRVAKGRLDAEQADSAWSRIRFTTDLREAVGDADLVIEAATEKLDIKRRVFAQIDELAPGHAILTTNSSTYGSSSVADATKRPEKVCNMHFFNPALVMKAVEVVRHPDTSDDTVDTVMAVARQMGKQPVLLNKEIPGFIANRLMGALRSEAIDLYEQGVASLEDIDVAAKSALGHPMGPFELMDLVGIDVTYLIREATFDMTGDEREKPHPLITEKYEAGEFGRKTGKGWYSYAG</sequence>
<feature type="domain" description="3-hydroxyacyl-CoA dehydrogenase C-terminal" evidence="6">
    <location>
        <begin position="189"/>
        <end position="285"/>
    </location>
</feature>
<comment type="pathway">
    <text evidence="1">Lipid metabolism; butanoate metabolism.</text>
</comment>
<evidence type="ECO:0000259" key="7">
    <source>
        <dbReference type="Pfam" id="PF02737"/>
    </source>
</evidence>
<dbReference type="PANTHER" id="PTHR48075:SF5">
    <property type="entry name" value="3-HYDROXYBUTYRYL-COA DEHYDROGENASE"/>
    <property type="match status" value="1"/>
</dbReference>
<evidence type="ECO:0000256" key="1">
    <source>
        <dbReference type="ARBA" id="ARBA00005086"/>
    </source>
</evidence>